<sequence>MNQTLAVWLLIALALVSANLPFLTERVLAVLPWKGGAAKPFWLRMLELLLYYALVIALGFAFEAALGNSFPQGWEFYAITLSLYLVLGYPGFVYRYLFKRHPSLRS</sequence>
<accession>A0ABT7W3F0</accession>
<keyword evidence="1" id="KW-0472">Membrane</keyword>
<evidence type="ECO:0000256" key="1">
    <source>
        <dbReference type="SAM" id="Phobius"/>
    </source>
</evidence>
<keyword evidence="3" id="KW-1185">Reference proteome</keyword>
<proteinExistence type="predicted"/>
<dbReference type="InterPro" id="IPR016768">
    <property type="entry name" value="UCP019883"/>
</dbReference>
<name>A0ABT7W3F0_9BORD</name>
<keyword evidence="1" id="KW-1133">Transmembrane helix</keyword>
<protein>
    <submittedName>
        <fullName evidence="2">DUF2818 family protein</fullName>
    </submittedName>
</protein>
<dbReference type="EMBL" id="JAUDJE010000009">
    <property type="protein sequence ID" value="MDM9559703.1"/>
    <property type="molecule type" value="Genomic_DNA"/>
</dbReference>
<dbReference type="Proteomes" id="UP001175604">
    <property type="component" value="Unassembled WGS sequence"/>
</dbReference>
<evidence type="ECO:0000313" key="3">
    <source>
        <dbReference type="Proteomes" id="UP001175604"/>
    </source>
</evidence>
<reference evidence="2" key="1">
    <citation type="submission" date="2023-06" db="EMBL/GenBank/DDBJ databases">
        <title>full genome analysis of Phenantherene degrader P3.</title>
        <authorList>
            <person name="Akbar A."/>
            <person name="Rahmeh R."/>
            <person name="Kishk M."/>
        </authorList>
    </citation>
    <scope>NUCLEOTIDE SEQUENCE</scope>
    <source>
        <strain evidence="2">P3</strain>
    </source>
</reference>
<evidence type="ECO:0000313" key="2">
    <source>
        <dbReference type="EMBL" id="MDM9559703.1"/>
    </source>
</evidence>
<dbReference type="PIRSF" id="PIRSF019883">
    <property type="entry name" value="UCP019883"/>
    <property type="match status" value="1"/>
</dbReference>
<organism evidence="2 3">
    <name type="scientific">Bordetella petrii</name>
    <dbReference type="NCBI Taxonomy" id="94624"/>
    <lineage>
        <taxon>Bacteria</taxon>
        <taxon>Pseudomonadati</taxon>
        <taxon>Pseudomonadota</taxon>
        <taxon>Betaproteobacteria</taxon>
        <taxon>Burkholderiales</taxon>
        <taxon>Alcaligenaceae</taxon>
        <taxon>Bordetella</taxon>
    </lineage>
</organism>
<comment type="caution">
    <text evidence="2">The sequence shown here is derived from an EMBL/GenBank/DDBJ whole genome shotgun (WGS) entry which is preliminary data.</text>
</comment>
<gene>
    <name evidence="2" type="ORF">QUC21_11735</name>
</gene>
<feature type="transmembrane region" description="Helical" evidence="1">
    <location>
        <begin position="42"/>
        <end position="62"/>
    </location>
</feature>
<dbReference type="RefSeq" id="WP_289785714.1">
    <property type="nucleotide sequence ID" value="NZ_JAUDJE010000009.1"/>
</dbReference>
<dbReference type="Pfam" id="PF10993">
    <property type="entry name" value="DUF2818"/>
    <property type="match status" value="1"/>
</dbReference>
<feature type="transmembrane region" description="Helical" evidence="1">
    <location>
        <begin position="74"/>
        <end position="97"/>
    </location>
</feature>
<keyword evidence="1" id="KW-0812">Transmembrane</keyword>